<dbReference type="AlphaFoldDB" id="A0A5B2W572"/>
<gene>
    <name evidence="1" type="ORF">F0L74_06090</name>
</gene>
<protein>
    <submittedName>
        <fullName evidence="1">Uncharacterized protein</fullName>
    </submittedName>
</protein>
<dbReference type="EMBL" id="VUOC01000001">
    <property type="protein sequence ID" value="KAA2245527.1"/>
    <property type="molecule type" value="Genomic_DNA"/>
</dbReference>
<sequence length="141" mass="17119">MEDIFDMYPLDSISLKKACNDKDFSLVNIQEDHWIFSYTFRSNNKKEISFLRTFPKDTTASKHLQYHFLSYKSYNKLRKQIRENGFTFTREQKKDYGSVAYSREYYRNDVFEIALEEQLHQGPHSFTLMLYKIPDVERRKE</sequence>
<comment type="caution">
    <text evidence="1">The sequence shown here is derived from an EMBL/GenBank/DDBJ whole genome shotgun (WGS) entry which is preliminary data.</text>
</comment>
<dbReference type="Proteomes" id="UP000324611">
    <property type="component" value="Unassembled WGS sequence"/>
</dbReference>
<organism evidence="1 2">
    <name type="scientific">Chitinophaga agrisoli</name>
    <dbReference type="NCBI Taxonomy" id="2607653"/>
    <lineage>
        <taxon>Bacteria</taxon>
        <taxon>Pseudomonadati</taxon>
        <taxon>Bacteroidota</taxon>
        <taxon>Chitinophagia</taxon>
        <taxon>Chitinophagales</taxon>
        <taxon>Chitinophagaceae</taxon>
        <taxon>Chitinophaga</taxon>
    </lineage>
</organism>
<proteinExistence type="predicted"/>
<accession>A0A5B2W572</accession>
<reference evidence="1 2" key="2">
    <citation type="submission" date="2019-09" db="EMBL/GenBank/DDBJ databases">
        <authorList>
            <person name="Jin C."/>
        </authorList>
    </citation>
    <scope>NUCLEOTIDE SEQUENCE [LARGE SCALE GENOMIC DNA]</scope>
    <source>
        <strain evidence="1 2">BN140078</strain>
    </source>
</reference>
<evidence type="ECO:0000313" key="2">
    <source>
        <dbReference type="Proteomes" id="UP000324611"/>
    </source>
</evidence>
<evidence type="ECO:0000313" key="1">
    <source>
        <dbReference type="EMBL" id="KAA2245527.1"/>
    </source>
</evidence>
<name>A0A5B2W572_9BACT</name>
<reference evidence="1 2" key="1">
    <citation type="submission" date="2019-09" db="EMBL/GenBank/DDBJ databases">
        <title>Chitinophaga ginsengihumi sp. nov., isolated from soil of ginseng rhizosphere.</title>
        <authorList>
            <person name="Lee J."/>
        </authorList>
    </citation>
    <scope>NUCLEOTIDE SEQUENCE [LARGE SCALE GENOMIC DNA]</scope>
    <source>
        <strain evidence="1 2">BN140078</strain>
    </source>
</reference>
<keyword evidence="2" id="KW-1185">Reference proteome</keyword>